<reference evidence="6" key="1">
    <citation type="journal article" date="2021" name="Curr. Microbiol.">
        <title>Complete genome of nocamycin-producing strain Saccharothrix syringae NRRL B-16468 reveals the biosynthetic potential for secondary metabolites.</title>
        <authorList>
            <person name="Mo X."/>
            <person name="Yang S."/>
        </authorList>
    </citation>
    <scope>NUCLEOTIDE SEQUENCE [LARGE SCALE GENOMIC DNA]</scope>
    <source>
        <strain evidence="6">ATCC 51364 / DSM 43886 / JCM 6844 / KCTC 9398 / NBRC 14523 / NRRL B-16468 / INA 2240</strain>
    </source>
</reference>
<dbReference type="Proteomes" id="UP000325787">
    <property type="component" value="Chromosome"/>
</dbReference>
<evidence type="ECO:0000256" key="1">
    <source>
        <dbReference type="ARBA" id="ARBA00023122"/>
    </source>
</evidence>
<dbReference type="SMART" id="SM00116">
    <property type="entry name" value="CBS"/>
    <property type="match status" value="2"/>
</dbReference>
<evidence type="ECO:0000259" key="4">
    <source>
        <dbReference type="PROSITE" id="PS51371"/>
    </source>
</evidence>
<dbReference type="PIRSF" id="PIRSF036990">
    <property type="entry name" value="UCP036990_CBS_BON"/>
    <property type="match status" value="1"/>
</dbReference>
<keyword evidence="6" id="KW-1185">Reference proteome</keyword>
<proteinExistence type="predicted"/>
<dbReference type="Gene3D" id="3.30.1340.30">
    <property type="match status" value="1"/>
</dbReference>
<dbReference type="Pfam" id="PF04972">
    <property type="entry name" value="BON"/>
    <property type="match status" value="1"/>
</dbReference>
<dbReference type="PANTHER" id="PTHR43080:SF29">
    <property type="entry name" value="OS02G0818000 PROTEIN"/>
    <property type="match status" value="1"/>
</dbReference>
<gene>
    <name evidence="5" type="ORF">EKG83_21575</name>
</gene>
<dbReference type="InterPro" id="IPR046342">
    <property type="entry name" value="CBS_dom_sf"/>
</dbReference>
<dbReference type="PROSITE" id="PS51371">
    <property type="entry name" value="CBS"/>
    <property type="match status" value="2"/>
</dbReference>
<feature type="domain" description="BON" evidence="3">
    <location>
        <begin position="148"/>
        <end position="216"/>
    </location>
</feature>
<dbReference type="PANTHER" id="PTHR43080">
    <property type="entry name" value="CBS DOMAIN-CONTAINING PROTEIN CBSX3, MITOCHONDRIAL"/>
    <property type="match status" value="1"/>
</dbReference>
<dbReference type="PROSITE" id="PS50914">
    <property type="entry name" value="BON"/>
    <property type="match status" value="1"/>
</dbReference>
<dbReference type="RefSeq" id="WP_033429632.1">
    <property type="nucleotide sequence ID" value="NZ_CP034550.1"/>
</dbReference>
<dbReference type="KEGG" id="ssyi:EKG83_21575"/>
<organism evidence="5 6">
    <name type="scientific">Saccharothrix syringae</name>
    <name type="common">Nocardiopsis syringae</name>
    <dbReference type="NCBI Taxonomy" id="103733"/>
    <lineage>
        <taxon>Bacteria</taxon>
        <taxon>Bacillati</taxon>
        <taxon>Actinomycetota</taxon>
        <taxon>Actinomycetes</taxon>
        <taxon>Pseudonocardiales</taxon>
        <taxon>Pseudonocardiaceae</taxon>
        <taxon>Saccharothrix</taxon>
    </lineage>
</organism>
<feature type="domain" description="CBS" evidence="4">
    <location>
        <begin position="10"/>
        <end position="68"/>
    </location>
</feature>
<dbReference type="InterPro" id="IPR007055">
    <property type="entry name" value="BON_dom"/>
</dbReference>
<evidence type="ECO:0000256" key="2">
    <source>
        <dbReference type="PROSITE-ProRule" id="PRU00703"/>
    </source>
</evidence>
<feature type="domain" description="CBS" evidence="4">
    <location>
        <begin position="94"/>
        <end position="150"/>
    </location>
</feature>
<evidence type="ECO:0000313" key="5">
    <source>
        <dbReference type="EMBL" id="QFZ19675.1"/>
    </source>
</evidence>
<dbReference type="SUPFAM" id="SSF54631">
    <property type="entry name" value="CBS-domain pair"/>
    <property type="match status" value="1"/>
</dbReference>
<dbReference type="InterPro" id="IPR051257">
    <property type="entry name" value="Diverse_CBS-Domain"/>
</dbReference>
<protein>
    <submittedName>
        <fullName evidence="5">CBS domain-containing protein</fullName>
    </submittedName>
</protein>
<evidence type="ECO:0000313" key="6">
    <source>
        <dbReference type="Proteomes" id="UP000325787"/>
    </source>
</evidence>
<dbReference type="InterPro" id="IPR017080">
    <property type="entry name" value="UCP036990_CBS_BON"/>
</dbReference>
<name>A0A5Q0H194_SACSY</name>
<dbReference type="OrthoDB" id="3626971at2"/>
<evidence type="ECO:0000259" key="3">
    <source>
        <dbReference type="PROSITE" id="PS50914"/>
    </source>
</evidence>
<dbReference type="Pfam" id="PF00571">
    <property type="entry name" value="CBS"/>
    <property type="match status" value="2"/>
</dbReference>
<keyword evidence="1 2" id="KW-0129">CBS domain</keyword>
<dbReference type="Gene3D" id="3.10.580.10">
    <property type="entry name" value="CBS-domain"/>
    <property type="match status" value="1"/>
</dbReference>
<accession>A0A5Q0H194</accession>
<dbReference type="EMBL" id="CP034550">
    <property type="protein sequence ID" value="QFZ19675.1"/>
    <property type="molecule type" value="Genomic_DNA"/>
</dbReference>
<sequence>MREPTVASLMTREVVSAGPTTPFKDIAATLIGREFAAVPVVDDDGHPIGVVSEDDLLPEEEYRGGIEAAPSSFAGHEAKRRWHRAHGTTAADVMTAPVVTVGPDEPVSAAAHRLAEAGVRGLFVVDAGGRLVGVLSRRDLLRVLLRPDDELRDEITREVLGRALWLEPAAVEVGVTDGVVTLRGHVERRSEADIAVRLTRAVPGVVDVVDQLTHSWDDTDTSYRFG</sequence>
<dbReference type="InterPro" id="IPR000644">
    <property type="entry name" value="CBS_dom"/>
</dbReference>
<dbReference type="AlphaFoldDB" id="A0A5Q0H194"/>